<evidence type="ECO:0000256" key="3">
    <source>
        <dbReference type="ARBA" id="ARBA00023163"/>
    </source>
</evidence>
<proteinExistence type="predicted"/>
<name>A0A4R6TW22_9BACI</name>
<dbReference type="Proteomes" id="UP000295632">
    <property type="component" value="Unassembled WGS sequence"/>
</dbReference>
<organism evidence="5 6">
    <name type="scientific">Aureibacillus halotolerans</name>
    <dbReference type="NCBI Taxonomy" id="1508390"/>
    <lineage>
        <taxon>Bacteria</taxon>
        <taxon>Bacillati</taxon>
        <taxon>Bacillota</taxon>
        <taxon>Bacilli</taxon>
        <taxon>Bacillales</taxon>
        <taxon>Bacillaceae</taxon>
        <taxon>Aureibacillus</taxon>
    </lineage>
</organism>
<evidence type="ECO:0000256" key="1">
    <source>
        <dbReference type="ARBA" id="ARBA00023015"/>
    </source>
</evidence>
<dbReference type="PANTHER" id="PTHR42756:SF1">
    <property type="entry name" value="TRANSCRIPTIONAL REPRESSOR OF EMRAB OPERON"/>
    <property type="match status" value="1"/>
</dbReference>
<dbReference type="InterPro" id="IPR036390">
    <property type="entry name" value="WH_DNA-bd_sf"/>
</dbReference>
<dbReference type="InterPro" id="IPR000835">
    <property type="entry name" value="HTH_MarR-typ"/>
</dbReference>
<dbReference type="PANTHER" id="PTHR42756">
    <property type="entry name" value="TRANSCRIPTIONAL REGULATOR, MARR"/>
    <property type="match status" value="1"/>
</dbReference>
<sequence length="140" mass="16316">MSDSRSPNRLSLLCWFRLSRVYNQNIRETNQHLLRWKMTATQFDMLAQIGAHEPISQQKLAEKLFVTKGNVAQQIRKLEDLGWIVRTSIGKTKSITLTAQGKSLFQDVVPKQETFQEEQFANLTRDEQKQLVRLLKKIQS</sequence>
<dbReference type="Gene3D" id="1.10.10.10">
    <property type="entry name" value="Winged helix-like DNA-binding domain superfamily/Winged helix DNA-binding domain"/>
    <property type="match status" value="1"/>
</dbReference>
<dbReference type="GO" id="GO:0003677">
    <property type="term" value="F:DNA binding"/>
    <property type="evidence" value="ECO:0007669"/>
    <property type="project" value="UniProtKB-KW"/>
</dbReference>
<dbReference type="Pfam" id="PF01047">
    <property type="entry name" value="MarR"/>
    <property type="match status" value="1"/>
</dbReference>
<feature type="domain" description="HTH marR-type" evidence="4">
    <location>
        <begin position="1"/>
        <end position="140"/>
    </location>
</feature>
<gene>
    <name evidence="5" type="ORF">EV213_11371</name>
</gene>
<dbReference type="AlphaFoldDB" id="A0A4R6TW22"/>
<evidence type="ECO:0000259" key="4">
    <source>
        <dbReference type="PROSITE" id="PS50995"/>
    </source>
</evidence>
<dbReference type="EMBL" id="SNYJ01000013">
    <property type="protein sequence ID" value="TDQ37436.1"/>
    <property type="molecule type" value="Genomic_DNA"/>
</dbReference>
<keyword evidence="1" id="KW-0805">Transcription regulation</keyword>
<comment type="caution">
    <text evidence="5">The sequence shown here is derived from an EMBL/GenBank/DDBJ whole genome shotgun (WGS) entry which is preliminary data.</text>
</comment>
<evidence type="ECO:0000313" key="6">
    <source>
        <dbReference type="Proteomes" id="UP000295632"/>
    </source>
</evidence>
<keyword evidence="6" id="KW-1185">Reference proteome</keyword>
<protein>
    <submittedName>
        <fullName evidence="5">MarR family transcriptional regulator</fullName>
    </submittedName>
</protein>
<dbReference type="SMART" id="SM00347">
    <property type="entry name" value="HTH_MARR"/>
    <property type="match status" value="1"/>
</dbReference>
<dbReference type="SUPFAM" id="SSF46785">
    <property type="entry name" value="Winged helix' DNA-binding domain"/>
    <property type="match status" value="1"/>
</dbReference>
<keyword evidence="3" id="KW-0804">Transcription</keyword>
<dbReference type="InterPro" id="IPR036388">
    <property type="entry name" value="WH-like_DNA-bd_sf"/>
</dbReference>
<accession>A0A4R6TW22</accession>
<evidence type="ECO:0000256" key="2">
    <source>
        <dbReference type="ARBA" id="ARBA00023125"/>
    </source>
</evidence>
<dbReference type="PRINTS" id="PR00598">
    <property type="entry name" value="HTHMARR"/>
</dbReference>
<dbReference type="PROSITE" id="PS50995">
    <property type="entry name" value="HTH_MARR_2"/>
    <property type="match status" value="1"/>
</dbReference>
<keyword evidence="2" id="KW-0238">DNA-binding</keyword>
<reference evidence="5 6" key="1">
    <citation type="submission" date="2019-03" db="EMBL/GenBank/DDBJ databases">
        <title>Genomic Encyclopedia of Type Strains, Phase IV (KMG-IV): sequencing the most valuable type-strain genomes for metagenomic binning, comparative biology and taxonomic classification.</title>
        <authorList>
            <person name="Goeker M."/>
        </authorList>
    </citation>
    <scope>NUCLEOTIDE SEQUENCE [LARGE SCALE GENOMIC DNA]</scope>
    <source>
        <strain evidence="5 6">DSM 28697</strain>
    </source>
</reference>
<dbReference type="RefSeq" id="WP_133581278.1">
    <property type="nucleotide sequence ID" value="NZ_SNYJ01000013.1"/>
</dbReference>
<evidence type="ECO:0000313" key="5">
    <source>
        <dbReference type="EMBL" id="TDQ37436.1"/>
    </source>
</evidence>
<dbReference type="GO" id="GO:0003700">
    <property type="term" value="F:DNA-binding transcription factor activity"/>
    <property type="evidence" value="ECO:0007669"/>
    <property type="project" value="InterPro"/>
</dbReference>
<dbReference type="OrthoDB" id="158803at2"/>